<name>A0ABV7ZMW7_9CORY</name>
<comment type="caution">
    <text evidence="3">The sequence shown here is derived from an EMBL/GenBank/DDBJ whole genome shotgun (WGS) entry which is preliminary data.</text>
</comment>
<dbReference type="RefSeq" id="WP_290290615.1">
    <property type="nucleotide sequence ID" value="NZ_CP047211.1"/>
</dbReference>
<dbReference type="NCBIfam" id="TIGR00278">
    <property type="entry name" value="membrane protein insertion efficiency factor YidD"/>
    <property type="match status" value="1"/>
</dbReference>
<dbReference type="Proteomes" id="UP001595751">
    <property type="component" value="Unassembled WGS sequence"/>
</dbReference>
<comment type="similarity">
    <text evidence="1">Belongs to the UPF0161 family.</text>
</comment>
<dbReference type="PANTHER" id="PTHR33383">
    <property type="entry name" value="MEMBRANE PROTEIN INSERTION EFFICIENCY FACTOR-RELATED"/>
    <property type="match status" value="1"/>
</dbReference>
<evidence type="ECO:0000256" key="1">
    <source>
        <dbReference type="HAMAP-Rule" id="MF_00386"/>
    </source>
</evidence>
<gene>
    <name evidence="3" type="primary">yidD</name>
    <name evidence="3" type="ORF">ACFORJ_05010</name>
</gene>
<dbReference type="Pfam" id="PF01809">
    <property type="entry name" value="YidD"/>
    <property type="match status" value="1"/>
</dbReference>
<keyword evidence="1" id="KW-1003">Cell membrane</keyword>
<evidence type="ECO:0000313" key="4">
    <source>
        <dbReference type="Proteomes" id="UP001595751"/>
    </source>
</evidence>
<evidence type="ECO:0000256" key="2">
    <source>
        <dbReference type="SAM" id="MobiDB-lite"/>
    </source>
</evidence>
<accession>A0ABV7ZMW7</accession>
<keyword evidence="4" id="KW-1185">Reference proteome</keyword>
<proteinExistence type="inferred from homology"/>
<dbReference type="SMART" id="SM01234">
    <property type="entry name" value="Haemolytic"/>
    <property type="match status" value="1"/>
</dbReference>
<reference evidence="4" key="1">
    <citation type="journal article" date="2019" name="Int. J. Syst. Evol. Microbiol.">
        <title>The Global Catalogue of Microorganisms (GCM) 10K type strain sequencing project: providing services to taxonomists for standard genome sequencing and annotation.</title>
        <authorList>
            <consortium name="The Broad Institute Genomics Platform"/>
            <consortium name="The Broad Institute Genome Sequencing Center for Infectious Disease"/>
            <person name="Wu L."/>
            <person name="Ma J."/>
        </authorList>
    </citation>
    <scope>NUCLEOTIDE SEQUENCE [LARGE SCALE GENOMIC DNA]</scope>
    <source>
        <strain evidence="4">CCUG 53252</strain>
    </source>
</reference>
<dbReference type="EMBL" id="JBHRZN010000001">
    <property type="protein sequence ID" value="MFC3849520.1"/>
    <property type="molecule type" value="Genomic_DNA"/>
</dbReference>
<dbReference type="InterPro" id="IPR002696">
    <property type="entry name" value="Membr_insert_effic_factor_YidD"/>
</dbReference>
<comment type="subcellular location">
    <subcellularLocation>
        <location evidence="1">Cell membrane</location>
        <topology evidence="1">Peripheral membrane protein</topology>
        <orientation evidence="1">Cytoplasmic side</orientation>
    </subcellularLocation>
</comment>
<comment type="function">
    <text evidence="1">Could be involved in insertion of integral membrane proteins into the membrane.</text>
</comment>
<keyword evidence="1" id="KW-0472">Membrane</keyword>
<sequence length="129" mass="14053">MCARHSHGRSGADDAPESSDGGSPVDHGCTDHDHGGAAKQARGPVARLAEGAILFYRRRISPAKGMGSCRFEPTCSAYGLEAVRRFGALRGLWLTFLRIARCAPWHPGGWDPVPRTYPGLGSWWRRMHG</sequence>
<dbReference type="PANTHER" id="PTHR33383:SF1">
    <property type="entry name" value="MEMBRANE PROTEIN INSERTION EFFICIENCY FACTOR-RELATED"/>
    <property type="match status" value="1"/>
</dbReference>
<evidence type="ECO:0000313" key="3">
    <source>
        <dbReference type="EMBL" id="MFC3849520.1"/>
    </source>
</evidence>
<protein>
    <recommendedName>
        <fullName evidence="1">Putative membrane protein insertion efficiency factor</fullName>
    </recommendedName>
</protein>
<dbReference type="HAMAP" id="MF_00386">
    <property type="entry name" value="UPF0161_YidD"/>
    <property type="match status" value="1"/>
</dbReference>
<organism evidence="3 4">
    <name type="scientific">Corynebacterium hansenii</name>
    <dbReference type="NCBI Taxonomy" id="394964"/>
    <lineage>
        <taxon>Bacteria</taxon>
        <taxon>Bacillati</taxon>
        <taxon>Actinomycetota</taxon>
        <taxon>Actinomycetes</taxon>
        <taxon>Mycobacteriales</taxon>
        <taxon>Corynebacteriaceae</taxon>
        <taxon>Corynebacterium</taxon>
    </lineage>
</organism>
<feature type="region of interest" description="Disordered" evidence="2">
    <location>
        <begin position="1"/>
        <end position="43"/>
    </location>
</feature>